<feature type="compositionally biased region" description="Basic residues" evidence="1">
    <location>
        <begin position="1494"/>
        <end position="1504"/>
    </location>
</feature>
<sequence length="1545" mass="163604">MHQSGRILHQVERNRAYARNVRSDRVSQSINHSITRPSSSGGVSSGWGVGGGGGGDGQRPESAMSLCEIGVPLTISEPHASGAASSNHNISNFPTDGSQLDHPLQSSSNAPTRVVSASSNTSSAPPHIGSRRPPSPYRRMTTPSASIISNNNNNDHENNSSSSVLIAAKDDEIAAQRRTISQLYHRLSTLENHIHQMQIQKRVLVAQNRKYRVKEIASTSSFGLSVVGGSGDRGESPPPALVEITEGGGADDAVGDSAAAAELMLLRTTTGSPVIVSGQSGEFKPTDDDEPGEWGTTNHNENPLAATSQYPDNEETVTQLEDINDDVGDAATADHAAAPLSRENLSSMKYSGGGIASAAIYSSGQRPASAGQASLLDLSERQSCASAQQAAGEQLEKERKLVEQCLGEQASNVFAFAVEVRCEEDLKDLLLLACSKLRQQRGGGGGSRPSSPLPLGNSSSSPTASAAGVATAPGHSTSTTTYQPKVGFDIQTEPSSHEDSQHQWTMSASQQHHNNNSLHRASTSVSMKEMLDELRDAVTLWKDAAGTRLDSGLQLSLTLMQQLRVWSSSCESLVERVERTKDLVLGHAGERPADTPAPTGTAASELSPPPLTISNLGKELDELLNVILQLSRHTTVAVDVVEKNYAQLQSTVAKCHDGAVEDNDTAERGGNSLPAAGGKQRGSLSGSLRGSSTKHNRSGSIWAATAALTEGGSGKARSASLSNSTLGVRAGSAEQRVMKDIHRSVAHLRQEITSLQTHCRTQIQRTLKDSATDEDLLCVYRREIADAALRCSQSAAVGGGAAAQTTSVGDKVAPTTGTVRSASGGRRRQPPPALGSVADDFITVPTTPVNSSSPPPLLQPASSRPGSGTAARPRSTPGRGGGGTASRSGSPLGAYPPQPAVVVPPIVVHLIKCVNSTHIAYLELFFGPVRNHSTYHTLKEQERHAQLRLQRQHEVEAALASVDGGAAAALVGPSSLDGVVFVRRGANTSQPQHDNNTGAANHSEDPAIREVVKRHMNVLPGTYGALIERNVAELRSFPTTLSEQDEQDLANHAEVVQQLLEIGFMWSDALSGGDERGCSSGNGSDHFSSHLRVHHCTDFLELVRRSKPMISAFFFHNAILKTNAVAELQENSASCFADAIRGVVGRTGKKGSEVQRKAQSAQNILACTRLLQDSSRARAVLNWKGLLALHKHAKMKHLLLQGLRTIAASNNDNTNNSRSVVVASSSLVEQNEQLAGNLRRLVAAFYTDLGIKLEAEQRLLKSSLRITTEAVWADFLSLLQDSGDLCLASGVNIEVLDVLGPSYHTLVTEGLKYIAVPSSATTTAGALAGASVVIPRGLSSAIVPSRNLFSRAHTPLGKQLQQQPLDSTTMHNADASTTGRDGDSVLLDDASSPWPVALPPPRPASPAGGGAHSTTSVDVGAAPMWMGLCISKSVDTLRNTSSPSQLPAKQLVPVNRLPPGSLDGRLRPLRPHTVAQSAYHSQQAAKHLSPQRSTQRHHASHHMFKLASSPSPQPQQSVTPTDLGRKMYTTSAVLSKENPWIARKK</sequence>
<feature type="region of interest" description="Disordered" evidence="1">
    <location>
        <begin position="77"/>
        <end position="162"/>
    </location>
</feature>
<feature type="compositionally biased region" description="Polar residues" evidence="1">
    <location>
        <begin position="295"/>
        <end position="311"/>
    </location>
</feature>
<accession>A0A0S4JNI4</accession>
<feature type="region of interest" description="Disordered" evidence="1">
    <location>
        <begin position="587"/>
        <end position="609"/>
    </location>
</feature>
<feature type="compositionally biased region" description="Polar residues" evidence="1">
    <location>
        <begin position="26"/>
        <end position="37"/>
    </location>
</feature>
<feature type="region of interest" description="Disordered" evidence="1">
    <location>
        <begin position="20"/>
        <end position="62"/>
    </location>
</feature>
<proteinExistence type="predicted"/>
<feature type="region of interest" description="Disordered" evidence="1">
    <location>
        <begin position="1437"/>
        <end position="1468"/>
    </location>
</feature>
<feature type="region of interest" description="Disordered" evidence="1">
    <location>
        <begin position="274"/>
        <end position="311"/>
    </location>
</feature>
<feature type="compositionally biased region" description="Low complexity" evidence="1">
    <location>
        <begin position="594"/>
        <end position="603"/>
    </location>
</feature>
<keyword evidence="3" id="KW-1185">Reference proteome</keyword>
<name>A0A0S4JNI4_BODSA</name>
<feature type="compositionally biased region" description="Low complexity" evidence="1">
    <location>
        <begin position="144"/>
        <end position="162"/>
    </location>
</feature>
<feature type="region of interest" description="Disordered" evidence="1">
    <location>
        <begin position="1481"/>
        <end position="1545"/>
    </location>
</feature>
<feature type="region of interest" description="Disordered" evidence="1">
    <location>
        <begin position="1357"/>
        <end position="1415"/>
    </location>
</feature>
<evidence type="ECO:0000313" key="3">
    <source>
        <dbReference type="Proteomes" id="UP000051952"/>
    </source>
</evidence>
<feature type="compositionally biased region" description="Polar residues" evidence="1">
    <location>
        <begin position="1437"/>
        <end position="1447"/>
    </location>
</feature>
<reference evidence="3" key="1">
    <citation type="submission" date="2015-09" db="EMBL/GenBank/DDBJ databases">
        <authorList>
            <consortium name="Pathogen Informatics"/>
        </authorList>
    </citation>
    <scope>NUCLEOTIDE SEQUENCE [LARGE SCALE GENOMIC DNA]</scope>
    <source>
        <strain evidence="3">Lake Konstanz</strain>
    </source>
</reference>
<feature type="compositionally biased region" description="Low complexity" evidence="1">
    <location>
        <begin position="448"/>
        <end position="462"/>
    </location>
</feature>
<feature type="region of interest" description="Disordered" evidence="1">
    <location>
        <begin position="439"/>
        <end position="521"/>
    </location>
</feature>
<organism evidence="2 3">
    <name type="scientific">Bodo saltans</name>
    <name type="common">Flagellated protozoan</name>
    <dbReference type="NCBI Taxonomy" id="75058"/>
    <lineage>
        <taxon>Eukaryota</taxon>
        <taxon>Discoba</taxon>
        <taxon>Euglenozoa</taxon>
        <taxon>Kinetoplastea</taxon>
        <taxon>Metakinetoplastina</taxon>
        <taxon>Eubodonida</taxon>
        <taxon>Bodonidae</taxon>
        <taxon>Bodo</taxon>
    </lineage>
</organism>
<feature type="compositionally biased region" description="Low complexity" evidence="1">
    <location>
        <begin position="1508"/>
        <end position="1517"/>
    </location>
</feature>
<feature type="region of interest" description="Disordered" evidence="1">
    <location>
        <begin position="797"/>
        <end position="892"/>
    </location>
</feature>
<protein>
    <submittedName>
        <fullName evidence="2">Uncharacterized protein</fullName>
    </submittedName>
</protein>
<dbReference type="VEuPathDB" id="TriTrypDB:BSAL_28275"/>
<feature type="compositionally biased region" description="Polar residues" evidence="1">
    <location>
        <begin position="474"/>
        <end position="483"/>
    </location>
</feature>
<dbReference type="Proteomes" id="UP000051952">
    <property type="component" value="Unassembled WGS sequence"/>
</dbReference>
<feature type="compositionally biased region" description="Polar residues" evidence="1">
    <location>
        <begin position="1359"/>
        <end position="1379"/>
    </location>
</feature>
<gene>
    <name evidence="2" type="ORF">BSAL_28275</name>
</gene>
<evidence type="ECO:0000256" key="1">
    <source>
        <dbReference type="SAM" id="MobiDB-lite"/>
    </source>
</evidence>
<feature type="compositionally biased region" description="Low complexity" evidence="1">
    <location>
        <begin position="677"/>
        <end position="691"/>
    </location>
</feature>
<feature type="compositionally biased region" description="Low complexity" evidence="1">
    <location>
        <begin position="859"/>
        <end position="877"/>
    </location>
</feature>
<feature type="compositionally biased region" description="Polar residues" evidence="1">
    <location>
        <begin position="83"/>
        <end position="124"/>
    </location>
</feature>
<dbReference type="EMBL" id="CYKH01001857">
    <property type="protein sequence ID" value="CUG90683.1"/>
    <property type="molecule type" value="Genomic_DNA"/>
</dbReference>
<feature type="compositionally biased region" description="Polar residues" evidence="1">
    <location>
        <begin position="502"/>
        <end position="521"/>
    </location>
</feature>
<feature type="region of interest" description="Disordered" evidence="1">
    <location>
        <begin position="661"/>
        <end position="697"/>
    </location>
</feature>
<feature type="compositionally biased region" description="Gly residues" evidence="1">
    <location>
        <begin position="43"/>
        <end position="57"/>
    </location>
</feature>
<evidence type="ECO:0000313" key="2">
    <source>
        <dbReference type="EMBL" id="CUG90683.1"/>
    </source>
</evidence>